<dbReference type="RefSeq" id="WP_085639362.1">
    <property type="nucleotide sequence ID" value="NZ_JFKC01000016.1"/>
</dbReference>
<proteinExistence type="predicted"/>
<dbReference type="AlphaFoldDB" id="A0A1X4NIP1"/>
<dbReference type="InterPro" id="IPR036748">
    <property type="entry name" value="MTH938-like_sf"/>
</dbReference>
<dbReference type="CDD" id="cd00248">
    <property type="entry name" value="Mth938-like"/>
    <property type="match status" value="1"/>
</dbReference>
<evidence type="ECO:0000313" key="1">
    <source>
        <dbReference type="EMBL" id="OSQ48607.1"/>
    </source>
</evidence>
<dbReference type="Gene3D" id="3.40.1230.10">
    <property type="entry name" value="MTH938-like"/>
    <property type="match status" value="1"/>
</dbReference>
<reference evidence="1 2" key="1">
    <citation type="submission" date="2014-03" db="EMBL/GenBank/DDBJ databases">
        <title>The draft genome sequence of Marivita geojedonensis KCTC 23882.</title>
        <authorList>
            <person name="Lai Q."/>
            <person name="Shao Z."/>
        </authorList>
    </citation>
    <scope>NUCLEOTIDE SEQUENCE [LARGE SCALE GENOMIC DNA]</scope>
    <source>
        <strain evidence="1 2">DPG-138</strain>
    </source>
</reference>
<dbReference type="OrthoDB" id="7351393at2"/>
<dbReference type="PANTHER" id="PTHR21192">
    <property type="entry name" value="NUCLEAR PROTEIN E3-3"/>
    <property type="match status" value="1"/>
</dbReference>
<evidence type="ECO:0000313" key="2">
    <source>
        <dbReference type="Proteomes" id="UP000193926"/>
    </source>
</evidence>
<dbReference type="InterPro" id="IPR007523">
    <property type="entry name" value="NDUFAF3/AAMDC"/>
</dbReference>
<dbReference type="Proteomes" id="UP000193926">
    <property type="component" value="Unassembled WGS sequence"/>
</dbReference>
<dbReference type="SUPFAM" id="SSF64076">
    <property type="entry name" value="MTH938-like"/>
    <property type="match status" value="1"/>
</dbReference>
<protein>
    <submittedName>
        <fullName evidence="1">Uncharacterized protein</fullName>
    </submittedName>
</protein>
<comment type="caution">
    <text evidence="1">The sequence shown here is derived from an EMBL/GenBank/DDBJ whole genome shotgun (WGS) entry which is preliminary data.</text>
</comment>
<organism evidence="1 2">
    <name type="scientific">Marivita geojedonensis</name>
    <dbReference type="NCBI Taxonomy" id="1123756"/>
    <lineage>
        <taxon>Bacteria</taxon>
        <taxon>Pseudomonadati</taxon>
        <taxon>Pseudomonadota</taxon>
        <taxon>Alphaproteobacteria</taxon>
        <taxon>Rhodobacterales</taxon>
        <taxon>Roseobacteraceae</taxon>
        <taxon>Marivita</taxon>
    </lineage>
</organism>
<dbReference type="PANTHER" id="PTHR21192:SF2">
    <property type="entry name" value="NADH DEHYDROGENASE [UBIQUINONE] 1 ALPHA SUBCOMPLEX ASSEMBLY FACTOR 3"/>
    <property type="match status" value="1"/>
</dbReference>
<accession>A0A1X4NIP1</accession>
<dbReference type="STRING" id="1123756.MGEO_14640"/>
<sequence>MRLNEVVYTDAEPIEGYGPGFFRIGGKKHAAPVLTGANGTIAWGGYEDADTLLALAGVVDVLFVGTGDDIAHLPAGLRGRLEEAGIGVEVMNSPAACRTYNVLLSEGRRVALALMPVTAGA</sequence>
<gene>
    <name evidence="1" type="ORF">MGEO_14640</name>
</gene>
<name>A0A1X4NIP1_9RHOB</name>
<dbReference type="EMBL" id="JFKC01000016">
    <property type="protein sequence ID" value="OSQ48607.1"/>
    <property type="molecule type" value="Genomic_DNA"/>
</dbReference>
<keyword evidence="2" id="KW-1185">Reference proteome</keyword>
<dbReference type="Pfam" id="PF04430">
    <property type="entry name" value="DUF498"/>
    <property type="match status" value="1"/>
</dbReference>